<evidence type="ECO:0000259" key="1">
    <source>
        <dbReference type="Pfam" id="PF13037"/>
    </source>
</evidence>
<dbReference type="InterPro" id="IPR025006">
    <property type="entry name" value="DUF3900"/>
</dbReference>
<dbReference type="eggNOG" id="ENOG502Z81V">
    <property type="taxonomic scope" value="Bacteria"/>
</dbReference>
<proteinExistence type="predicted"/>
<gene>
    <name evidence="2" type="ORF">N784_14775</name>
</gene>
<sequence length="353" mass="41011">MEFKINYLSFYVIQVDGKGEQVSKDYKHFHTLDTSEYGQHAIKDFLEGELKKIVNRKVERHPKSEQVPTKLGYFIVEPGHELDSNPNYNVFRRAQLATDKEQFYQTSELFVDAYVDASAIRGGAFLVVSATLTKYFDEPFIFLLKCDFEPKVASISDEKTLIQSVEMAITTKNMKSIQYPFMPEKGELEPSEIKIHQASHARYFEDFLKFVGYGQPMPEIQRDQVKTMIEEQVQEFIEEDSQEWEQFVEEMEIWEASEERELKETLTTEQVMEATSQMVEHTPDLELNMKIGETKVKGPLADYGDTMHIAKVNGKYVLLIESEFIQFEKGVSPIEFHKPGDLQEIIDNIYTKE</sequence>
<dbReference type="Pfam" id="PF13037">
    <property type="entry name" value="DUF3898"/>
    <property type="match status" value="1"/>
</dbReference>
<dbReference type="InterPro" id="IPR025012">
    <property type="entry name" value="DUF3898"/>
</dbReference>
<name>A0A0A5HV78_9BACI</name>
<feature type="domain" description="DUF3898" evidence="1">
    <location>
        <begin position="261"/>
        <end position="349"/>
    </location>
</feature>
<evidence type="ECO:0000313" key="2">
    <source>
        <dbReference type="EMBL" id="KGX87507.1"/>
    </source>
</evidence>
<accession>A0A0A5HV78</accession>
<keyword evidence="3" id="KW-1185">Reference proteome</keyword>
<evidence type="ECO:0000313" key="3">
    <source>
        <dbReference type="Proteomes" id="UP000030401"/>
    </source>
</evidence>
<dbReference type="OrthoDB" id="2974172at2"/>
<dbReference type="AlphaFoldDB" id="A0A0A5HV78"/>
<reference evidence="2 3" key="1">
    <citation type="submission" date="2013-08" db="EMBL/GenBank/DDBJ databases">
        <authorList>
            <person name="Huang J."/>
            <person name="Wang G."/>
        </authorList>
    </citation>
    <scope>NUCLEOTIDE SEQUENCE [LARGE SCALE GENOMIC DNA]</scope>
    <source>
        <strain evidence="2 3">JSM 072002</strain>
    </source>
</reference>
<dbReference type="EMBL" id="AVPG01000006">
    <property type="protein sequence ID" value="KGX87507.1"/>
    <property type="molecule type" value="Genomic_DNA"/>
</dbReference>
<dbReference type="Proteomes" id="UP000030401">
    <property type="component" value="Unassembled WGS sequence"/>
</dbReference>
<organism evidence="2 3">
    <name type="scientific">Pontibacillus litoralis JSM 072002</name>
    <dbReference type="NCBI Taxonomy" id="1385512"/>
    <lineage>
        <taxon>Bacteria</taxon>
        <taxon>Bacillati</taxon>
        <taxon>Bacillota</taxon>
        <taxon>Bacilli</taxon>
        <taxon>Bacillales</taxon>
        <taxon>Bacillaceae</taxon>
        <taxon>Pontibacillus</taxon>
    </lineage>
</organism>
<dbReference type="Pfam" id="PF13039">
    <property type="entry name" value="DUF3900"/>
    <property type="match status" value="1"/>
</dbReference>
<dbReference type="RefSeq" id="WP_036833266.1">
    <property type="nucleotide sequence ID" value="NZ_AVPG01000006.1"/>
</dbReference>
<protein>
    <recommendedName>
        <fullName evidence="1">DUF3898 domain-containing protein</fullName>
    </recommendedName>
</protein>
<comment type="caution">
    <text evidence="2">The sequence shown here is derived from an EMBL/GenBank/DDBJ whole genome shotgun (WGS) entry which is preliminary data.</text>
</comment>